<protein>
    <submittedName>
        <fullName evidence="7">LysR family transcriptional regulator</fullName>
    </submittedName>
</protein>
<organism evidence="7 8">
    <name type="scientific">Xylanimonas allomyrinae</name>
    <dbReference type="NCBI Taxonomy" id="2509459"/>
    <lineage>
        <taxon>Bacteria</taxon>
        <taxon>Bacillati</taxon>
        <taxon>Actinomycetota</taxon>
        <taxon>Actinomycetes</taxon>
        <taxon>Micrococcales</taxon>
        <taxon>Promicromonosporaceae</taxon>
        <taxon>Xylanimonas</taxon>
    </lineage>
</organism>
<dbReference type="KEGG" id="xyl:ET495_00305"/>
<reference evidence="7 8" key="1">
    <citation type="submission" date="2019-01" db="EMBL/GenBank/DDBJ databases">
        <title>Genome sequencing of strain 2JSPR-7.</title>
        <authorList>
            <person name="Heo J."/>
            <person name="Kim S.-J."/>
            <person name="Kim J.-S."/>
            <person name="Hong S.-B."/>
            <person name="Kwon S.-W."/>
        </authorList>
    </citation>
    <scope>NUCLEOTIDE SEQUENCE [LARGE SCALE GENOMIC DNA]</scope>
    <source>
        <strain evidence="7 8">2JSPR-7</strain>
    </source>
</reference>
<dbReference type="SUPFAM" id="SSF53850">
    <property type="entry name" value="Periplasmic binding protein-like II"/>
    <property type="match status" value="1"/>
</dbReference>
<dbReference type="PANTHER" id="PTHR30346:SF0">
    <property type="entry name" value="HCA OPERON TRANSCRIPTIONAL ACTIVATOR HCAR"/>
    <property type="match status" value="1"/>
</dbReference>
<name>A0A4P6EI61_9MICO</name>
<accession>A0A4P6EI61</accession>
<evidence type="ECO:0000256" key="5">
    <source>
        <dbReference type="SAM" id="MobiDB-lite"/>
    </source>
</evidence>
<keyword evidence="4" id="KW-0804">Transcription</keyword>
<keyword evidence="8" id="KW-1185">Reference proteome</keyword>
<keyword evidence="2" id="KW-0805">Transcription regulation</keyword>
<evidence type="ECO:0000256" key="4">
    <source>
        <dbReference type="ARBA" id="ARBA00023163"/>
    </source>
</evidence>
<dbReference type="GO" id="GO:0003700">
    <property type="term" value="F:DNA-binding transcription factor activity"/>
    <property type="evidence" value="ECO:0007669"/>
    <property type="project" value="TreeGrafter"/>
</dbReference>
<dbReference type="GO" id="GO:0032993">
    <property type="term" value="C:protein-DNA complex"/>
    <property type="evidence" value="ECO:0007669"/>
    <property type="project" value="TreeGrafter"/>
</dbReference>
<proteinExistence type="inferred from homology"/>
<evidence type="ECO:0000256" key="2">
    <source>
        <dbReference type="ARBA" id="ARBA00023015"/>
    </source>
</evidence>
<evidence type="ECO:0000256" key="1">
    <source>
        <dbReference type="ARBA" id="ARBA00009437"/>
    </source>
</evidence>
<evidence type="ECO:0000313" key="8">
    <source>
        <dbReference type="Proteomes" id="UP000291758"/>
    </source>
</evidence>
<evidence type="ECO:0000259" key="6">
    <source>
        <dbReference type="Pfam" id="PF03466"/>
    </source>
</evidence>
<dbReference type="OrthoDB" id="3388207at2"/>
<evidence type="ECO:0000313" key="7">
    <source>
        <dbReference type="EMBL" id="QAY61995.1"/>
    </source>
</evidence>
<dbReference type="RefSeq" id="WP_129201700.1">
    <property type="nucleotide sequence ID" value="NZ_CP035495.1"/>
</dbReference>
<dbReference type="Pfam" id="PF03466">
    <property type="entry name" value="LysR_substrate"/>
    <property type="match status" value="1"/>
</dbReference>
<keyword evidence="3" id="KW-0238">DNA-binding</keyword>
<feature type="region of interest" description="Disordered" evidence="5">
    <location>
        <begin position="214"/>
        <end position="268"/>
    </location>
</feature>
<feature type="compositionally biased region" description="Basic residues" evidence="5">
    <location>
        <begin position="237"/>
        <end position="250"/>
    </location>
</feature>
<dbReference type="GO" id="GO:0003677">
    <property type="term" value="F:DNA binding"/>
    <property type="evidence" value="ECO:0007669"/>
    <property type="project" value="UniProtKB-KW"/>
</dbReference>
<feature type="domain" description="LysR substrate-binding" evidence="6">
    <location>
        <begin position="3"/>
        <end position="211"/>
    </location>
</feature>
<dbReference type="Gene3D" id="3.40.190.10">
    <property type="entry name" value="Periplasmic binding protein-like II"/>
    <property type="match status" value="2"/>
</dbReference>
<dbReference type="AlphaFoldDB" id="A0A4P6EI61"/>
<dbReference type="EMBL" id="CP035495">
    <property type="protein sequence ID" value="QAY61995.1"/>
    <property type="molecule type" value="Genomic_DNA"/>
</dbReference>
<sequence>MSEQPAGSFRLGYVPGATPGKWARTWRERLPDVPLELVQVEAADAVAALERGDVDAAIARLPVDKTRLSAIALYEELPVVVVSRDHLLAATDDDEPVAASDLADDVVHLADDDVLYAPGVPVPGLRPVAYREDGSVDPAGAAPRPPTTAEAVAWVAAGAGVTIVPMSLARLHHRKDVTHRVLDGGPTAPVGLVWVSERTTDLVDELIGIVRGRTVNSSRGRATPPASRQPEPPQPARPRRAPAGRPRRTPPRSAAGAADTCRSAPTRC</sequence>
<dbReference type="InterPro" id="IPR005119">
    <property type="entry name" value="LysR_subst-bd"/>
</dbReference>
<comment type="similarity">
    <text evidence="1">Belongs to the LysR transcriptional regulatory family.</text>
</comment>
<dbReference type="PANTHER" id="PTHR30346">
    <property type="entry name" value="TRANSCRIPTIONAL DUAL REGULATOR HCAR-RELATED"/>
    <property type="match status" value="1"/>
</dbReference>
<dbReference type="Proteomes" id="UP000291758">
    <property type="component" value="Chromosome"/>
</dbReference>
<gene>
    <name evidence="7" type="ORF">ET495_00305</name>
</gene>
<evidence type="ECO:0000256" key="3">
    <source>
        <dbReference type="ARBA" id="ARBA00023125"/>
    </source>
</evidence>